<name>A0A1H9D6G2_9ACTN</name>
<dbReference type="InterPro" id="IPR039424">
    <property type="entry name" value="SBP_5"/>
</dbReference>
<dbReference type="Gene3D" id="3.40.190.10">
    <property type="entry name" value="Periplasmic binding protein-like II"/>
    <property type="match status" value="1"/>
</dbReference>
<dbReference type="PROSITE" id="PS51257">
    <property type="entry name" value="PROKAR_LIPOPROTEIN"/>
    <property type="match status" value="1"/>
</dbReference>
<proteinExistence type="inferred from homology"/>
<protein>
    <submittedName>
        <fullName evidence="7">Peptide/nickel transport system substrate-binding protein</fullName>
    </submittedName>
</protein>
<dbReference type="Proteomes" id="UP000198504">
    <property type="component" value="Unassembled WGS sequence"/>
</dbReference>
<dbReference type="GO" id="GO:0015833">
    <property type="term" value="P:peptide transport"/>
    <property type="evidence" value="ECO:0007669"/>
    <property type="project" value="TreeGrafter"/>
</dbReference>
<evidence type="ECO:0000256" key="3">
    <source>
        <dbReference type="ARBA" id="ARBA00022448"/>
    </source>
</evidence>
<keyword evidence="3" id="KW-0813">Transport</keyword>
<keyword evidence="4 5" id="KW-0732">Signal</keyword>
<evidence type="ECO:0000256" key="4">
    <source>
        <dbReference type="ARBA" id="ARBA00022729"/>
    </source>
</evidence>
<dbReference type="InterPro" id="IPR006311">
    <property type="entry name" value="TAT_signal"/>
</dbReference>
<organism evidence="7 8">
    <name type="scientific">Microlunatus flavus</name>
    <dbReference type="NCBI Taxonomy" id="1036181"/>
    <lineage>
        <taxon>Bacteria</taxon>
        <taxon>Bacillati</taxon>
        <taxon>Actinomycetota</taxon>
        <taxon>Actinomycetes</taxon>
        <taxon>Propionibacteriales</taxon>
        <taxon>Propionibacteriaceae</taxon>
        <taxon>Microlunatus</taxon>
    </lineage>
</organism>
<accession>A0A1H9D6G2</accession>
<feature type="domain" description="Solute-binding protein family 5" evidence="6">
    <location>
        <begin position="91"/>
        <end position="469"/>
    </location>
</feature>
<reference evidence="8" key="1">
    <citation type="submission" date="2016-10" db="EMBL/GenBank/DDBJ databases">
        <authorList>
            <person name="Varghese N."/>
            <person name="Submissions S."/>
        </authorList>
    </citation>
    <scope>NUCLEOTIDE SEQUENCE [LARGE SCALE GENOMIC DNA]</scope>
    <source>
        <strain evidence="8">CGMCC 4.6856</strain>
    </source>
</reference>
<dbReference type="GO" id="GO:1904680">
    <property type="term" value="F:peptide transmembrane transporter activity"/>
    <property type="evidence" value="ECO:0007669"/>
    <property type="project" value="TreeGrafter"/>
</dbReference>
<dbReference type="PROSITE" id="PS51318">
    <property type="entry name" value="TAT"/>
    <property type="match status" value="1"/>
</dbReference>
<dbReference type="Pfam" id="PF00496">
    <property type="entry name" value="SBP_bac_5"/>
    <property type="match status" value="1"/>
</dbReference>
<dbReference type="PANTHER" id="PTHR30290">
    <property type="entry name" value="PERIPLASMIC BINDING COMPONENT OF ABC TRANSPORTER"/>
    <property type="match status" value="1"/>
</dbReference>
<dbReference type="RefSeq" id="WP_091178314.1">
    <property type="nucleotide sequence ID" value="NZ_FOFA01000002.1"/>
</dbReference>
<evidence type="ECO:0000259" key="6">
    <source>
        <dbReference type="Pfam" id="PF00496"/>
    </source>
</evidence>
<feature type="signal peptide" evidence="5">
    <location>
        <begin position="1"/>
        <end position="25"/>
    </location>
</feature>
<sequence length="550" mass="58389">MSYVPTRRRLIGLGAGVAASALLLAACGGGGSGSAGSSSGTGGSAGGAIVVGTTDKITSLDPAGSYDNGSFAVMNQVYPFLMNTPYGSPDVKPDIATSAEFTSPTEYTVKLKPGLKFANGHDLTSSDVKFTFDRDVKIADPNGPSSLLSNLDSVSAPDATTVVFKLKAANDQTFAQVLSSPAGPIVDEEVFSPTAVTPDQTIVDGKAFAGQYTIASYDVNNLISYKAYDGYQGLLGPAKTGTVNVKYYADASNMKLEVSNNSIDVAFRSLSANDIADLRTNNKVKVVDGPGGEIRYMVFNFNTMPFGAKTSDADPAKALAVRQAMADLIDRDALSQQVYKGTYTPLYSFVPKGLTGANDALKSLYGDGTGKPSPDKAKQALAEAGVSTPVDLKLQYNTDHYGPGSTDEYGLIKNQLESSGLFKVDLQSTEYVQYSKDRVKDAYPVYQLGWFPDYSDADNYLTPFFVKNNFLSNHYDSPTVQKLIAEQLVETDKAKREALIGQIQDTEAKDLSTLPFLQGSQVAVVGSTVSGADQTLDASFKFRYAALSKG</sequence>
<gene>
    <name evidence="7" type="ORF">SAMN05421756_102452</name>
</gene>
<keyword evidence="8" id="KW-1185">Reference proteome</keyword>
<dbReference type="GO" id="GO:0030313">
    <property type="term" value="C:cell envelope"/>
    <property type="evidence" value="ECO:0007669"/>
    <property type="project" value="UniProtKB-SubCell"/>
</dbReference>
<dbReference type="Gene3D" id="3.10.105.10">
    <property type="entry name" value="Dipeptide-binding Protein, Domain 3"/>
    <property type="match status" value="1"/>
</dbReference>
<dbReference type="InterPro" id="IPR000914">
    <property type="entry name" value="SBP_5_dom"/>
</dbReference>
<dbReference type="Gene3D" id="3.90.76.10">
    <property type="entry name" value="Dipeptide-binding Protein, Domain 1"/>
    <property type="match status" value="1"/>
</dbReference>
<dbReference type="OrthoDB" id="9801912at2"/>
<comment type="similarity">
    <text evidence="2">Belongs to the bacterial solute-binding protein 5 family.</text>
</comment>
<dbReference type="STRING" id="1036181.SAMN05421756_102452"/>
<evidence type="ECO:0000313" key="7">
    <source>
        <dbReference type="EMBL" id="SEQ09024.1"/>
    </source>
</evidence>
<dbReference type="GO" id="GO:0043190">
    <property type="term" value="C:ATP-binding cassette (ABC) transporter complex"/>
    <property type="evidence" value="ECO:0007669"/>
    <property type="project" value="InterPro"/>
</dbReference>
<dbReference type="GO" id="GO:0042597">
    <property type="term" value="C:periplasmic space"/>
    <property type="evidence" value="ECO:0007669"/>
    <property type="project" value="UniProtKB-ARBA"/>
</dbReference>
<comment type="subcellular location">
    <subcellularLocation>
        <location evidence="1">Cell envelope</location>
    </subcellularLocation>
</comment>
<dbReference type="EMBL" id="FOFA01000002">
    <property type="protein sequence ID" value="SEQ09024.1"/>
    <property type="molecule type" value="Genomic_DNA"/>
</dbReference>
<dbReference type="SUPFAM" id="SSF53850">
    <property type="entry name" value="Periplasmic binding protein-like II"/>
    <property type="match status" value="1"/>
</dbReference>
<evidence type="ECO:0000256" key="1">
    <source>
        <dbReference type="ARBA" id="ARBA00004196"/>
    </source>
</evidence>
<evidence type="ECO:0000256" key="2">
    <source>
        <dbReference type="ARBA" id="ARBA00005695"/>
    </source>
</evidence>
<feature type="chain" id="PRO_5038793190" evidence="5">
    <location>
        <begin position="26"/>
        <end position="550"/>
    </location>
</feature>
<dbReference type="PANTHER" id="PTHR30290:SF10">
    <property type="entry name" value="PERIPLASMIC OLIGOPEPTIDE-BINDING PROTEIN-RELATED"/>
    <property type="match status" value="1"/>
</dbReference>
<evidence type="ECO:0000313" key="8">
    <source>
        <dbReference type="Proteomes" id="UP000198504"/>
    </source>
</evidence>
<dbReference type="AlphaFoldDB" id="A0A1H9D6G2"/>
<evidence type="ECO:0000256" key="5">
    <source>
        <dbReference type="SAM" id="SignalP"/>
    </source>
</evidence>
<dbReference type="PIRSF" id="PIRSF002741">
    <property type="entry name" value="MppA"/>
    <property type="match status" value="1"/>
</dbReference>
<dbReference type="InterPro" id="IPR030678">
    <property type="entry name" value="Peptide/Ni-bd"/>
</dbReference>